<proteinExistence type="predicted"/>
<dbReference type="RefSeq" id="WP_240697269.1">
    <property type="nucleotide sequence ID" value="NZ_CP159510.1"/>
</dbReference>
<dbReference type="EMBL" id="CP159510">
    <property type="protein sequence ID" value="XCJ16180.1"/>
    <property type="molecule type" value="Genomic_DNA"/>
</dbReference>
<reference evidence="2" key="1">
    <citation type="submission" date="2024-06" db="EMBL/GenBank/DDBJ databases">
        <authorList>
            <person name="Fan A."/>
            <person name="Zhang F.Y."/>
            <person name="Zhang L."/>
        </authorList>
    </citation>
    <scope>NUCLEOTIDE SEQUENCE</scope>
    <source>
        <strain evidence="2">Y61</strain>
    </source>
</reference>
<sequence>MNSDKHVHESESLSDLKKAVHNLSEKDRKKLMDSDPEEIAERWEKMYEVPIKQSRFLMNDLFFKRSHKKD</sequence>
<feature type="region of interest" description="Disordered" evidence="1">
    <location>
        <begin position="1"/>
        <end position="35"/>
    </location>
</feature>
<dbReference type="AlphaFoldDB" id="A0AAU8ID07"/>
<name>A0AAU8ID07_9BACL</name>
<evidence type="ECO:0000256" key="1">
    <source>
        <dbReference type="SAM" id="MobiDB-lite"/>
    </source>
</evidence>
<accession>A0AAU8ID07</accession>
<protein>
    <submittedName>
        <fullName evidence="2">Uncharacterized protein</fullName>
    </submittedName>
</protein>
<gene>
    <name evidence="2" type="ORF">ABNN70_10820</name>
</gene>
<organism evidence="2">
    <name type="scientific">Sporolactobacillus sp. Y61</name>
    <dbReference type="NCBI Taxonomy" id="3160863"/>
    <lineage>
        <taxon>Bacteria</taxon>
        <taxon>Bacillati</taxon>
        <taxon>Bacillota</taxon>
        <taxon>Bacilli</taxon>
        <taxon>Bacillales</taxon>
        <taxon>Sporolactobacillaceae</taxon>
        <taxon>Sporolactobacillus</taxon>
    </lineage>
</organism>
<evidence type="ECO:0000313" key="2">
    <source>
        <dbReference type="EMBL" id="XCJ16180.1"/>
    </source>
</evidence>